<proteinExistence type="predicted"/>
<dbReference type="InterPro" id="IPR003497">
    <property type="entry name" value="BRO_N_domain"/>
</dbReference>
<protein>
    <submittedName>
        <fullName evidence="2">BRO family, N-terminal domain</fullName>
    </submittedName>
</protein>
<organism evidence="2 3">
    <name type="scientific">Pseudomonas trivialis</name>
    <dbReference type="NCBI Taxonomy" id="200450"/>
    <lineage>
        <taxon>Bacteria</taxon>
        <taxon>Pseudomonadati</taxon>
        <taxon>Pseudomonadota</taxon>
        <taxon>Gammaproteobacteria</taxon>
        <taxon>Pseudomonadales</taxon>
        <taxon>Pseudomonadaceae</taxon>
        <taxon>Pseudomonas</taxon>
    </lineage>
</organism>
<sequence length="123" mass="13664">MKTAASHNSWLSTFTSGSGSRQHGCVLSPLDHHEKTLRVRTSVGLPRGRERLLISESGLYILFMHSDKPDAKAFQEWVIRVVLTSIRKDGAYVQGEEKVVTGELSEDELLVRAMSILPRGSTN</sequence>
<evidence type="ECO:0000259" key="1">
    <source>
        <dbReference type="PROSITE" id="PS51750"/>
    </source>
</evidence>
<gene>
    <name evidence="2" type="ORF">SAMN04490205_5079</name>
</gene>
<dbReference type="Pfam" id="PF02498">
    <property type="entry name" value="Bro-N"/>
    <property type="match status" value="1"/>
</dbReference>
<reference evidence="2 3" key="1">
    <citation type="submission" date="2016-10" db="EMBL/GenBank/DDBJ databases">
        <authorList>
            <person name="Varghese N."/>
            <person name="Submissions S."/>
        </authorList>
    </citation>
    <scope>NUCLEOTIDE SEQUENCE [LARGE SCALE GENOMIC DNA]</scope>
    <source>
        <strain evidence="2 3">BS3111</strain>
    </source>
</reference>
<dbReference type="EMBL" id="LT629760">
    <property type="protein sequence ID" value="SDT18098.1"/>
    <property type="molecule type" value="Genomic_DNA"/>
</dbReference>
<keyword evidence="3" id="KW-1185">Reference proteome</keyword>
<name>A0ABY0UU55_9PSED</name>
<feature type="domain" description="Bro-N" evidence="1">
    <location>
        <begin position="1"/>
        <end position="90"/>
    </location>
</feature>
<accession>A0ABY0UU55</accession>
<evidence type="ECO:0000313" key="2">
    <source>
        <dbReference type="EMBL" id="SDT18098.1"/>
    </source>
</evidence>
<evidence type="ECO:0000313" key="3">
    <source>
        <dbReference type="Proteomes" id="UP000183126"/>
    </source>
</evidence>
<dbReference type="Proteomes" id="UP000183126">
    <property type="component" value="Chromosome I"/>
</dbReference>
<dbReference type="PROSITE" id="PS51750">
    <property type="entry name" value="BRO_N"/>
    <property type="match status" value="1"/>
</dbReference>